<reference evidence="5" key="1">
    <citation type="submission" date="2025-08" db="UniProtKB">
        <authorList>
            <consortium name="RefSeq"/>
        </authorList>
    </citation>
    <scope>IDENTIFICATION</scope>
    <source>
        <tissue evidence="5">Muscle</tissue>
    </source>
</reference>
<accession>A0ABM1C3J8</accession>
<comment type="function">
    <text evidence="2">Hydrolase that can specifically remove 'Lys-48'-linked conjugated ubiquitin from proteins. Has exodeubiquitinase activity and has a preference for long polyubiquitin chains. May play a regulatory role at the level of protein turnover.</text>
</comment>
<keyword evidence="2" id="KW-0645">Protease</keyword>
<dbReference type="PANTHER" id="PTHR18063:SF6">
    <property type="entry name" value="UBIQUITIN CARBOXYL-TERMINAL HYDROLASE"/>
    <property type="match status" value="1"/>
</dbReference>
<dbReference type="PANTHER" id="PTHR18063">
    <property type="entry name" value="NF-E2 INDUCIBLE PROTEIN"/>
    <property type="match status" value="1"/>
</dbReference>
<evidence type="ECO:0000259" key="3">
    <source>
        <dbReference type="Pfam" id="PF04424"/>
    </source>
</evidence>
<gene>
    <name evidence="5" type="primary">LOC106477531</name>
</gene>
<protein>
    <recommendedName>
        <fullName evidence="2">Ubiquitin carboxyl-terminal hydrolase</fullName>
        <ecNumber evidence="2">3.4.19.12</ecNumber>
    </recommendedName>
</protein>
<keyword evidence="2" id="KW-0833">Ubl conjugation pathway</keyword>
<evidence type="ECO:0000313" key="4">
    <source>
        <dbReference type="Proteomes" id="UP000694941"/>
    </source>
</evidence>
<dbReference type="GeneID" id="106477531"/>
<comment type="catalytic activity">
    <reaction evidence="2">
        <text>Thiol-dependent hydrolysis of ester, thioester, amide, peptide and isopeptide bonds formed by the C-terminal Gly of ubiquitin (a 76-residue protein attached to proteins as an intracellular targeting signal).</text>
        <dbReference type="EC" id="3.4.19.12"/>
    </reaction>
</comment>
<dbReference type="InterPro" id="IPR033979">
    <property type="entry name" value="MINDY_domain"/>
</dbReference>
<evidence type="ECO:0000256" key="1">
    <source>
        <dbReference type="ARBA" id="ARBA00006616"/>
    </source>
</evidence>
<dbReference type="RefSeq" id="XP_013793536.1">
    <property type="nucleotide sequence ID" value="XM_013938082.1"/>
</dbReference>
<keyword evidence="2" id="KW-0788">Thiol protease</keyword>
<dbReference type="EC" id="3.4.19.12" evidence="2"/>
<evidence type="ECO:0000256" key="2">
    <source>
        <dbReference type="RuleBase" id="RU367139"/>
    </source>
</evidence>
<feature type="non-terminal residue" evidence="5">
    <location>
        <position position="111"/>
    </location>
</feature>
<keyword evidence="2" id="KW-0378">Hydrolase</keyword>
<proteinExistence type="inferred from homology"/>
<dbReference type="Proteomes" id="UP000694941">
    <property type="component" value="Unplaced"/>
</dbReference>
<sequence>VDHFEYTPELIVFDLLHIPLYHGWLVDPQSPEVQAAIGNCSYNQLVENIINNKASDRDEVVTEALLAESFLGKTASQLTYHGLCELTSTLKDDELCVLFRNNHFITLFKRK</sequence>
<organism evidence="4 5">
    <name type="scientific">Limulus polyphemus</name>
    <name type="common">Atlantic horseshoe crab</name>
    <dbReference type="NCBI Taxonomy" id="6850"/>
    <lineage>
        <taxon>Eukaryota</taxon>
        <taxon>Metazoa</taxon>
        <taxon>Ecdysozoa</taxon>
        <taxon>Arthropoda</taxon>
        <taxon>Chelicerata</taxon>
        <taxon>Merostomata</taxon>
        <taxon>Xiphosura</taxon>
        <taxon>Limulidae</taxon>
        <taxon>Limulus</taxon>
    </lineage>
</organism>
<comment type="similarity">
    <text evidence="1 2">Belongs to the MINDY deubiquitinase family. FAM63 subfamily.</text>
</comment>
<dbReference type="Pfam" id="PF04424">
    <property type="entry name" value="MINDY_DUB"/>
    <property type="match status" value="1"/>
</dbReference>
<dbReference type="InterPro" id="IPR007518">
    <property type="entry name" value="MINDY"/>
</dbReference>
<feature type="domain" description="MINDY deubiquitinase" evidence="3">
    <location>
        <begin position="2"/>
        <end position="111"/>
    </location>
</feature>
<keyword evidence="4" id="KW-1185">Reference proteome</keyword>
<feature type="non-terminal residue" evidence="5">
    <location>
        <position position="1"/>
    </location>
</feature>
<name>A0ABM1C3J8_LIMPO</name>
<evidence type="ECO:0000313" key="5">
    <source>
        <dbReference type="RefSeq" id="XP_013793536.1"/>
    </source>
</evidence>